<evidence type="ECO:0000313" key="2">
    <source>
        <dbReference type="EMBL" id="TRY00368.1"/>
    </source>
</evidence>
<reference evidence="2 3" key="1">
    <citation type="submission" date="2019-07" db="EMBL/GenBank/DDBJ databases">
        <title>Genome sequence of Acholeplasma laidlawii strain with increased resistance to erythromycin.</title>
        <authorList>
            <person name="Medvedeva E.S."/>
            <person name="Baranova N.B."/>
            <person name="Siniagina M.N."/>
            <person name="Mouzykantov A."/>
            <person name="Chernova O.A."/>
            <person name="Chernov V.M."/>
        </authorList>
    </citation>
    <scope>NUCLEOTIDE SEQUENCE [LARGE SCALE GENOMIC DNA]</scope>
    <source>
        <strain evidence="2 3">PG8REry</strain>
    </source>
</reference>
<organism evidence="2 3">
    <name type="scientific">Acholeplasma laidlawii</name>
    <dbReference type="NCBI Taxonomy" id="2148"/>
    <lineage>
        <taxon>Bacteria</taxon>
        <taxon>Bacillati</taxon>
        <taxon>Mycoplasmatota</taxon>
        <taxon>Mollicutes</taxon>
        <taxon>Acholeplasmatales</taxon>
        <taxon>Acholeplasmataceae</taxon>
        <taxon>Acholeplasma</taxon>
    </lineage>
</organism>
<keyword evidence="1" id="KW-0472">Membrane</keyword>
<keyword evidence="1" id="KW-0812">Transmembrane</keyword>
<protein>
    <submittedName>
        <fullName evidence="2">Uncharacterized protein</fullName>
    </submittedName>
</protein>
<dbReference type="RefSeq" id="WP_012242133.1">
    <property type="nucleotide sequence ID" value="NZ_JACAOE010000001.1"/>
</dbReference>
<dbReference type="EMBL" id="VKID01000001">
    <property type="protein sequence ID" value="TRY00368.1"/>
    <property type="molecule type" value="Genomic_DNA"/>
</dbReference>
<dbReference type="Proteomes" id="UP000315938">
    <property type="component" value="Unassembled WGS sequence"/>
</dbReference>
<dbReference type="AlphaFoldDB" id="A0A553IJK6"/>
<accession>A0A553IJK6</accession>
<comment type="caution">
    <text evidence="2">The sequence shown here is derived from an EMBL/GenBank/DDBJ whole genome shotgun (WGS) entry which is preliminary data.</text>
</comment>
<evidence type="ECO:0000256" key="1">
    <source>
        <dbReference type="SAM" id="Phobius"/>
    </source>
</evidence>
<proteinExistence type="predicted"/>
<feature type="transmembrane region" description="Helical" evidence="1">
    <location>
        <begin position="69"/>
        <end position="88"/>
    </location>
</feature>
<feature type="transmembrane region" description="Helical" evidence="1">
    <location>
        <begin position="35"/>
        <end position="57"/>
    </location>
</feature>
<name>A0A553IJK6_ACHLA</name>
<evidence type="ECO:0000313" key="3">
    <source>
        <dbReference type="Proteomes" id="UP000315938"/>
    </source>
</evidence>
<dbReference type="GeneID" id="41338369"/>
<keyword evidence="1" id="KW-1133">Transmembrane helix</keyword>
<feature type="transmembrane region" description="Helical" evidence="1">
    <location>
        <begin position="12"/>
        <end position="29"/>
    </location>
</feature>
<sequence length="107" mass="12517">MFYYKQAKVNMITYLVIIVFLSLLALIPSEGDNELIIYLLGVYSFICVFNMFLYVQIKKHIKGNRVIPRYMKVVVLTSLIIVVFSLIFNLEAAIDFYNEIKDSKKIH</sequence>
<gene>
    <name evidence="2" type="ORF">FNV44_04770</name>
</gene>